<dbReference type="InterPro" id="IPR052552">
    <property type="entry name" value="YeaO-like"/>
</dbReference>
<evidence type="ECO:0000313" key="2">
    <source>
        <dbReference type="EMBL" id="KTC93852.1"/>
    </source>
</evidence>
<accession>A0A0W0TE20</accession>
<dbReference type="Pfam" id="PF22751">
    <property type="entry name" value="DUF488-N3a"/>
    <property type="match status" value="1"/>
</dbReference>
<dbReference type="Proteomes" id="UP000054736">
    <property type="component" value="Unassembled WGS sequence"/>
</dbReference>
<dbReference type="PANTHER" id="PTHR36849:SF1">
    <property type="entry name" value="CYTOPLASMIC PROTEIN"/>
    <property type="match status" value="1"/>
</dbReference>
<dbReference type="InterPro" id="IPR054495">
    <property type="entry name" value="DUF488-N3a"/>
</dbReference>
<dbReference type="AlphaFoldDB" id="A0A0W0TE20"/>
<evidence type="ECO:0000259" key="1">
    <source>
        <dbReference type="Pfam" id="PF22751"/>
    </source>
</evidence>
<dbReference type="RefSeq" id="WP_058494554.1">
    <property type="nucleotide sequence ID" value="NZ_CAAAIU010000006.1"/>
</dbReference>
<feature type="domain" description="DUF488" evidence="1">
    <location>
        <begin position="3"/>
        <end position="124"/>
    </location>
</feature>
<proteinExistence type="predicted"/>
<gene>
    <name evidence="2" type="ORF">Ldro_0202</name>
</gene>
<dbReference type="PATRIC" id="fig|1212489.4.peg.206"/>
<organism evidence="2 3">
    <name type="scientific">Legionella drozanskii LLAP-1</name>
    <dbReference type="NCBI Taxonomy" id="1212489"/>
    <lineage>
        <taxon>Bacteria</taxon>
        <taxon>Pseudomonadati</taxon>
        <taxon>Pseudomonadota</taxon>
        <taxon>Gammaproteobacteria</taxon>
        <taxon>Legionellales</taxon>
        <taxon>Legionellaceae</taxon>
        <taxon>Legionella</taxon>
    </lineage>
</organism>
<protein>
    <recommendedName>
        <fullName evidence="1">DUF488 domain-containing protein</fullName>
    </recommendedName>
</protein>
<evidence type="ECO:0000313" key="3">
    <source>
        <dbReference type="Proteomes" id="UP000054736"/>
    </source>
</evidence>
<name>A0A0W0TE20_9GAMM</name>
<dbReference type="PANTHER" id="PTHR36849">
    <property type="entry name" value="CYTOPLASMIC PROTEIN-RELATED"/>
    <property type="match status" value="1"/>
</dbReference>
<keyword evidence="3" id="KW-1185">Reference proteome</keyword>
<sequence length="138" mass="16280">MVINTKRWCDPNSPTDGWRILVCRYRPRGLPKKDETWDIWFRQLAPSRELHAKAYGKVTGIPIVWDKYCLQYFKEMNNKNSQNLIAFLAKVIESGENITLLCSSACTDENHCHRQLLKKMIEDKLSEAHRIKDPERFK</sequence>
<dbReference type="EMBL" id="LNXY01000001">
    <property type="protein sequence ID" value="KTC93852.1"/>
    <property type="molecule type" value="Genomic_DNA"/>
</dbReference>
<comment type="caution">
    <text evidence="2">The sequence shown here is derived from an EMBL/GenBank/DDBJ whole genome shotgun (WGS) entry which is preliminary data.</text>
</comment>
<reference evidence="2 3" key="1">
    <citation type="submission" date="2015-11" db="EMBL/GenBank/DDBJ databases">
        <title>Genomic analysis of 38 Legionella species identifies large and diverse effector repertoires.</title>
        <authorList>
            <person name="Burstein D."/>
            <person name="Amaro F."/>
            <person name="Zusman T."/>
            <person name="Lifshitz Z."/>
            <person name="Cohen O."/>
            <person name="Gilbert J.A."/>
            <person name="Pupko T."/>
            <person name="Shuman H.A."/>
            <person name="Segal G."/>
        </authorList>
    </citation>
    <scope>NUCLEOTIDE SEQUENCE [LARGE SCALE GENOMIC DNA]</scope>
    <source>
        <strain evidence="2 3">ATCC 700990</strain>
    </source>
</reference>